<comment type="caution">
    <text evidence="3">The sequence shown here is derived from an EMBL/GenBank/DDBJ whole genome shotgun (WGS) entry which is preliminary data.</text>
</comment>
<evidence type="ECO:0000256" key="1">
    <source>
        <dbReference type="ARBA" id="ARBA00022801"/>
    </source>
</evidence>
<dbReference type="AlphaFoldDB" id="A0A554SDA8"/>
<keyword evidence="4" id="KW-1185">Reference proteome</keyword>
<proteinExistence type="predicted"/>
<dbReference type="EMBL" id="VLNT01000004">
    <property type="protein sequence ID" value="TSD64313.1"/>
    <property type="molecule type" value="Genomic_DNA"/>
</dbReference>
<dbReference type="PANTHER" id="PTHR48081">
    <property type="entry name" value="AB HYDROLASE SUPERFAMILY PROTEIN C4A8.06C"/>
    <property type="match status" value="1"/>
</dbReference>
<sequence length="313" mass="33469">MSSRHEALDPDLAALRDQVRASGAAPLVALTPDEARERVSGGDVACDGGPVVREVEDLTIGDAPGVRIRSYDNGASHSILVYAHGGGWVTGDLQYADELCRHLAATASLRVVSVDYRLAPEHPFPAAVDDIDAAVEWTMALANGDPVFVGGDSAGGNLAATAAQRHPGITGLVAIYPVVDHDPTRPSYRHHAQGFPIGASDMAWFFDHYAPPEARTDPRISPLRAIRDDHPSTYLLTAGHDPLCDEGFAYAEGLTERGVLVEHRHEPTLCHGFLRSSRISSGVRAARDRLVADIARFVALDRSPSAADPRSRA</sequence>
<dbReference type="SUPFAM" id="SSF53474">
    <property type="entry name" value="alpha/beta-Hydrolases"/>
    <property type="match status" value="1"/>
</dbReference>
<reference evidence="3 4" key="1">
    <citation type="submission" date="2019-07" db="EMBL/GenBank/DDBJ databases">
        <authorList>
            <person name="Zhao L.H."/>
        </authorList>
    </citation>
    <scope>NUCLEOTIDE SEQUENCE [LARGE SCALE GENOMIC DNA]</scope>
    <source>
        <strain evidence="3 4">Co35</strain>
    </source>
</reference>
<accession>A0A554SDA8</accession>
<feature type="domain" description="Alpha/beta hydrolase fold-3" evidence="2">
    <location>
        <begin position="80"/>
        <end position="274"/>
    </location>
</feature>
<dbReference type="InterPro" id="IPR013094">
    <property type="entry name" value="AB_hydrolase_3"/>
</dbReference>
<dbReference type="GO" id="GO:0016787">
    <property type="term" value="F:hydrolase activity"/>
    <property type="evidence" value="ECO:0007669"/>
    <property type="project" value="UniProtKB-KW"/>
</dbReference>
<dbReference type="Proteomes" id="UP000316988">
    <property type="component" value="Unassembled WGS sequence"/>
</dbReference>
<dbReference type="Pfam" id="PF07859">
    <property type="entry name" value="Abhydrolase_3"/>
    <property type="match status" value="1"/>
</dbReference>
<evidence type="ECO:0000313" key="4">
    <source>
        <dbReference type="Proteomes" id="UP000316988"/>
    </source>
</evidence>
<dbReference type="RefSeq" id="WP_143912755.1">
    <property type="nucleotide sequence ID" value="NZ_VLNT01000004.1"/>
</dbReference>
<organism evidence="3 4">
    <name type="scientific">Aeromicrobium piscarium</name>
    <dbReference type="NCBI Taxonomy" id="2590901"/>
    <lineage>
        <taxon>Bacteria</taxon>
        <taxon>Bacillati</taxon>
        <taxon>Actinomycetota</taxon>
        <taxon>Actinomycetes</taxon>
        <taxon>Propionibacteriales</taxon>
        <taxon>Nocardioidaceae</taxon>
        <taxon>Aeromicrobium</taxon>
    </lineage>
</organism>
<dbReference type="InterPro" id="IPR050300">
    <property type="entry name" value="GDXG_lipolytic_enzyme"/>
</dbReference>
<protein>
    <submittedName>
        <fullName evidence="3">Alpha/beta hydrolase</fullName>
    </submittedName>
</protein>
<dbReference type="Gene3D" id="3.40.50.1820">
    <property type="entry name" value="alpha/beta hydrolase"/>
    <property type="match status" value="1"/>
</dbReference>
<evidence type="ECO:0000313" key="3">
    <source>
        <dbReference type="EMBL" id="TSD64313.1"/>
    </source>
</evidence>
<gene>
    <name evidence="3" type="ORF">FNM00_07140</name>
</gene>
<dbReference type="OrthoDB" id="3181909at2"/>
<keyword evidence="1 3" id="KW-0378">Hydrolase</keyword>
<evidence type="ECO:0000259" key="2">
    <source>
        <dbReference type="Pfam" id="PF07859"/>
    </source>
</evidence>
<name>A0A554SDA8_9ACTN</name>
<dbReference type="PANTHER" id="PTHR48081:SF8">
    <property type="entry name" value="ALPHA_BETA HYDROLASE FOLD-3 DOMAIN-CONTAINING PROTEIN-RELATED"/>
    <property type="match status" value="1"/>
</dbReference>
<dbReference type="InterPro" id="IPR029058">
    <property type="entry name" value="AB_hydrolase_fold"/>
</dbReference>